<protein>
    <submittedName>
        <fullName evidence="1">Haloacid dehalogenase superfamily, subfamily IA, variant 3 with third motif having DD or ED/haloacid dehalogenase superfamily, subfamily IA, variant 1 with third motif having Dx(3-4)D or Dx(3-4)E</fullName>
    </submittedName>
</protein>
<dbReference type="EMBL" id="FNFB01000064">
    <property type="protein sequence ID" value="SDM37704.1"/>
    <property type="molecule type" value="Genomic_DNA"/>
</dbReference>
<dbReference type="Gene3D" id="3.40.50.1000">
    <property type="entry name" value="HAD superfamily/HAD-like"/>
    <property type="match status" value="1"/>
</dbReference>
<name>A0A1G9SQQ9_9ACTN</name>
<dbReference type="PANTHER" id="PTHR43434:SF1">
    <property type="entry name" value="PHOSPHOGLYCOLATE PHOSPHATASE"/>
    <property type="match status" value="1"/>
</dbReference>
<dbReference type="InterPro" id="IPR036412">
    <property type="entry name" value="HAD-like_sf"/>
</dbReference>
<evidence type="ECO:0000313" key="2">
    <source>
        <dbReference type="Proteomes" id="UP000198683"/>
    </source>
</evidence>
<dbReference type="STRING" id="683260.SAMN05421874_1645"/>
<keyword evidence="2" id="KW-1185">Reference proteome</keyword>
<dbReference type="AlphaFoldDB" id="A0A1G9SQQ9"/>
<dbReference type="OrthoDB" id="4547358at2"/>
<gene>
    <name evidence="1" type="ORF">SAMN05421874_1645</name>
</gene>
<dbReference type="GO" id="GO:0006281">
    <property type="term" value="P:DNA repair"/>
    <property type="evidence" value="ECO:0007669"/>
    <property type="project" value="TreeGrafter"/>
</dbReference>
<dbReference type="GO" id="GO:0005829">
    <property type="term" value="C:cytosol"/>
    <property type="evidence" value="ECO:0007669"/>
    <property type="project" value="TreeGrafter"/>
</dbReference>
<reference evidence="1 2" key="1">
    <citation type="submission" date="2016-10" db="EMBL/GenBank/DDBJ databases">
        <authorList>
            <person name="de Groot N.N."/>
        </authorList>
    </citation>
    <scope>NUCLEOTIDE SEQUENCE [LARGE SCALE GENOMIC DNA]</scope>
    <source>
        <strain evidence="1 2">CGMCC 4.5681</strain>
    </source>
</reference>
<dbReference type="InterPro" id="IPR050155">
    <property type="entry name" value="HAD-like_hydrolase_sf"/>
</dbReference>
<dbReference type="GO" id="GO:0008967">
    <property type="term" value="F:phosphoglycolate phosphatase activity"/>
    <property type="evidence" value="ECO:0007669"/>
    <property type="project" value="TreeGrafter"/>
</dbReference>
<dbReference type="PANTHER" id="PTHR43434">
    <property type="entry name" value="PHOSPHOGLYCOLATE PHOSPHATASE"/>
    <property type="match status" value="1"/>
</dbReference>
<dbReference type="Pfam" id="PF00702">
    <property type="entry name" value="Hydrolase"/>
    <property type="match status" value="1"/>
</dbReference>
<organism evidence="1 2">
    <name type="scientific">Nonomuraea maritima</name>
    <dbReference type="NCBI Taxonomy" id="683260"/>
    <lineage>
        <taxon>Bacteria</taxon>
        <taxon>Bacillati</taxon>
        <taxon>Actinomycetota</taxon>
        <taxon>Actinomycetes</taxon>
        <taxon>Streptosporangiales</taxon>
        <taxon>Streptosporangiaceae</taxon>
        <taxon>Nonomuraea</taxon>
    </lineage>
</organism>
<dbReference type="Proteomes" id="UP000198683">
    <property type="component" value="Unassembled WGS sequence"/>
</dbReference>
<dbReference type="InterPro" id="IPR023214">
    <property type="entry name" value="HAD_sf"/>
</dbReference>
<evidence type="ECO:0000313" key="1">
    <source>
        <dbReference type="EMBL" id="SDM37704.1"/>
    </source>
</evidence>
<dbReference type="NCBIfam" id="TIGR01549">
    <property type="entry name" value="HAD-SF-IA-v1"/>
    <property type="match status" value="1"/>
</dbReference>
<sequence>MAVSGPDAVRAVMDQARCLLLDFDGPVCDIFAGLPASTVAATLRTTLEEAGAKLPAQARATDDPLEVFRLSASLGAELNQLTLRALMDLEVKAASTARLTPGAADLMERAHDKGLPVAIVSNNSVAAVTTFLDREGLGGLVQYVSARAAADPSLMKPSPYLLEQALSHLDAEPSSALLVGDSVTDVEASKLAGVVAVGFANRAGKLDRLGDAGADLLVTSMEELADALTKSERA</sequence>
<accession>A0A1G9SQQ9</accession>
<proteinExistence type="predicted"/>
<dbReference type="InterPro" id="IPR006439">
    <property type="entry name" value="HAD-SF_hydro_IA"/>
</dbReference>
<dbReference type="SUPFAM" id="SSF56784">
    <property type="entry name" value="HAD-like"/>
    <property type="match status" value="1"/>
</dbReference>
<dbReference type="RefSeq" id="WP_143022449.1">
    <property type="nucleotide sequence ID" value="NZ_FNFB01000064.1"/>
</dbReference>